<dbReference type="RefSeq" id="WP_309309684.1">
    <property type="nucleotide sequence ID" value="NZ_CP133592.1"/>
</dbReference>
<evidence type="ECO:0000313" key="1">
    <source>
        <dbReference type="EMBL" id="WMW23866.1"/>
    </source>
</evidence>
<organism evidence="1 2">
    <name type="scientific">Methanolobus sediminis</name>
    <dbReference type="NCBI Taxonomy" id="3072978"/>
    <lineage>
        <taxon>Archaea</taxon>
        <taxon>Methanobacteriati</taxon>
        <taxon>Methanobacteriota</taxon>
        <taxon>Stenosarchaea group</taxon>
        <taxon>Methanomicrobia</taxon>
        <taxon>Methanosarcinales</taxon>
        <taxon>Methanosarcinaceae</taxon>
        <taxon>Methanolobus</taxon>
    </lineage>
</organism>
<accession>A0AA51UK83</accession>
<sequence length="281" mass="31528">MKYKLLAPLLLLIIIQTSTVLASPVISIDETVTENMFYSKSYTNPDSLEAHQIVVYSEDGEHSQIHLNYRLTPRTTTSPDGNHNVYKKALDSENGVGVEDYVINDTVAGTEANIKNIITMSYYGVAFSPDSKMYAAPRAVFFDDGRNAQYAIDICSVHNNTLLHRELTPFYIESTKDTPMEWEKSVIYEVYWSDDGSCIIYEVLGGNTESGQYPAYLASKRLNLDYAELRKMNGYEDTEMESVQEVVEEPTNNAENSLPIPGFEALVAVFALALGRKIKRA</sequence>
<reference evidence="1 2" key="1">
    <citation type="submission" date="2023-08" db="EMBL/GenBank/DDBJ databases">
        <title>Methanolobus mangrovi sp. nov. and Methanolobus sediminis sp. nov, two novel methylotrophic methanogens isolated from mangrove sediments in China.</title>
        <authorList>
            <person name="Zhou J."/>
        </authorList>
    </citation>
    <scope>NUCLEOTIDE SEQUENCE [LARGE SCALE GENOMIC DNA]</scope>
    <source>
        <strain evidence="1 2">FTZ6</strain>
    </source>
</reference>
<dbReference type="KEGG" id="mseb:RE474_07035"/>
<keyword evidence="2" id="KW-1185">Reference proteome</keyword>
<name>A0AA51UK83_9EURY</name>
<gene>
    <name evidence="1" type="ORF">RE474_07035</name>
</gene>
<dbReference type="EMBL" id="CP133592">
    <property type="protein sequence ID" value="WMW23866.1"/>
    <property type="molecule type" value="Genomic_DNA"/>
</dbReference>
<protein>
    <submittedName>
        <fullName evidence="1">Uncharacterized protein</fullName>
    </submittedName>
</protein>
<dbReference type="Proteomes" id="UP001182908">
    <property type="component" value="Chromosome"/>
</dbReference>
<proteinExistence type="predicted"/>
<dbReference type="AlphaFoldDB" id="A0AA51UK83"/>
<evidence type="ECO:0000313" key="2">
    <source>
        <dbReference type="Proteomes" id="UP001182908"/>
    </source>
</evidence>
<dbReference type="GeneID" id="84232458"/>